<comment type="caution">
    <text evidence="2">The sequence shown here is derived from an EMBL/GenBank/DDBJ whole genome shotgun (WGS) entry which is preliminary data.</text>
</comment>
<evidence type="ECO:0000256" key="1">
    <source>
        <dbReference type="SAM" id="MobiDB-lite"/>
    </source>
</evidence>
<dbReference type="AlphaFoldDB" id="A0AAV3R297"/>
<evidence type="ECO:0000313" key="2">
    <source>
        <dbReference type="EMBL" id="GAA0169023.1"/>
    </source>
</evidence>
<proteinExistence type="predicted"/>
<evidence type="ECO:0000313" key="3">
    <source>
        <dbReference type="Proteomes" id="UP001454036"/>
    </source>
</evidence>
<dbReference type="Proteomes" id="UP001454036">
    <property type="component" value="Unassembled WGS sequence"/>
</dbReference>
<reference evidence="2 3" key="1">
    <citation type="submission" date="2024-01" db="EMBL/GenBank/DDBJ databases">
        <title>The complete chloroplast genome sequence of Lithospermum erythrorhizon: insights into the phylogenetic relationship among Boraginaceae species and the maternal lineages of purple gromwells.</title>
        <authorList>
            <person name="Okada T."/>
            <person name="Watanabe K."/>
        </authorList>
    </citation>
    <scope>NUCLEOTIDE SEQUENCE [LARGE SCALE GENOMIC DNA]</scope>
</reference>
<feature type="compositionally biased region" description="Polar residues" evidence="1">
    <location>
        <begin position="43"/>
        <end position="57"/>
    </location>
</feature>
<organism evidence="2 3">
    <name type="scientific">Lithospermum erythrorhizon</name>
    <name type="common">Purple gromwell</name>
    <name type="synonym">Lithospermum officinale var. erythrorhizon</name>
    <dbReference type="NCBI Taxonomy" id="34254"/>
    <lineage>
        <taxon>Eukaryota</taxon>
        <taxon>Viridiplantae</taxon>
        <taxon>Streptophyta</taxon>
        <taxon>Embryophyta</taxon>
        <taxon>Tracheophyta</taxon>
        <taxon>Spermatophyta</taxon>
        <taxon>Magnoliopsida</taxon>
        <taxon>eudicotyledons</taxon>
        <taxon>Gunneridae</taxon>
        <taxon>Pentapetalae</taxon>
        <taxon>asterids</taxon>
        <taxon>lamiids</taxon>
        <taxon>Boraginales</taxon>
        <taxon>Boraginaceae</taxon>
        <taxon>Boraginoideae</taxon>
        <taxon>Lithospermeae</taxon>
        <taxon>Lithospermum</taxon>
    </lineage>
</organism>
<protein>
    <submittedName>
        <fullName evidence="2">Uncharacterized protein</fullName>
    </submittedName>
</protein>
<name>A0AAV3R297_LITER</name>
<sequence>MSQSSENQINNFELRPRTGATQTDASLGQGMPMLPIADPPTEEPNQSSIGPVTQGPSNPVDLDVAARADAGYQANITPNTPGYTIVYEESFSFGIRLPFSNFINNLLVTINRSPGQLSLIGGWLKVTMFEVACRIVGVEPRVSLFAALFSVTHDNFQTFFSAHHGRNILVKKHPNKVYDKRLLTKWFFARRVWRSVSLAYGPSKAKNDLFLPKLRLT</sequence>
<accession>A0AAV3R297</accession>
<dbReference type="EMBL" id="BAABME010006684">
    <property type="protein sequence ID" value="GAA0169023.1"/>
    <property type="molecule type" value="Genomic_DNA"/>
</dbReference>
<feature type="compositionally biased region" description="Polar residues" evidence="1">
    <location>
        <begin position="1"/>
        <end position="11"/>
    </location>
</feature>
<feature type="region of interest" description="Disordered" evidence="1">
    <location>
        <begin position="1"/>
        <end position="58"/>
    </location>
</feature>
<gene>
    <name evidence="2" type="ORF">LIER_23593</name>
</gene>
<keyword evidence="3" id="KW-1185">Reference proteome</keyword>